<dbReference type="PANTHER" id="PTHR14155">
    <property type="entry name" value="RING FINGER DOMAIN-CONTAINING"/>
    <property type="match status" value="1"/>
</dbReference>
<dbReference type="SUPFAM" id="SSF57850">
    <property type="entry name" value="RING/U-box"/>
    <property type="match status" value="1"/>
</dbReference>
<dbReference type="InterPro" id="IPR053238">
    <property type="entry name" value="RING-H2_zinc_finger"/>
</dbReference>
<evidence type="ECO:0000256" key="5">
    <source>
        <dbReference type="ARBA" id="ARBA00022833"/>
    </source>
</evidence>
<proteinExistence type="inferred from homology"/>
<comment type="similarity">
    <text evidence="6">Belongs to the RING-type zinc finger family. ATL subfamily.</text>
</comment>
<evidence type="ECO:0000313" key="9">
    <source>
        <dbReference type="EMBL" id="PAN25144.1"/>
    </source>
</evidence>
<sequence>MNETAELWILALGAALFFAVAFATRRSWCEEPAPPESLSPEQSQRAALAALAALEPPVAAARPAVVLPRFPYARGRASETLVCAICLEALRVGEACSEVPGCRHVFHGDCVGAWARSKGSCPLCRAKIVPGSGGAVAADDMV</sequence>
<keyword evidence="4 7" id="KW-0863">Zinc-finger</keyword>
<keyword evidence="3" id="KW-0479">Metal-binding</keyword>
<dbReference type="Proteomes" id="UP000243499">
    <property type="component" value="Chromosome 4"/>
</dbReference>
<dbReference type="PROSITE" id="PS50089">
    <property type="entry name" value="ZF_RING_2"/>
    <property type="match status" value="1"/>
</dbReference>
<comment type="catalytic activity">
    <reaction evidence="1">
        <text>S-ubiquitinyl-[E2 ubiquitin-conjugating enzyme]-L-cysteine + [acceptor protein]-L-lysine = [E2 ubiquitin-conjugating enzyme]-L-cysteine + N(6)-ubiquitinyl-[acceptor protein]-L-lysine.</text>
        <dbReference type="EC" id="2.3.2.27"/>
    </reaction>
</comment>
<dbReference type="AlphaFoldDB" id="A0A2S3HKP0"/>
<reference evidence="9" key="1">
    <citation type="submission" date="2018-04" db="EMBL/GenBank/DDBJ databases">
        <title>WGS assembly of Panicum hallii.</title>
        <authorList>
            <person name="Lovell J."/>
            <person name="Jenkins J."/>
            <person name="Lowry D."/>
            <person name="Mamidi S."/>
            <person name="Sreedasyam A."/>
            <person name="Weng X."/>
            <person name="Barry K."/>
            <person name="Bonette J."/>
            <person name="Campitelli B."/>
            <person name="Daum C."/>
            <person name="Gordon S."/>
            <person name="Gould B."/>
            <person name="Lipzen A."/>
            <person name="Macqueen A."/>
            <person name="Palacio-Mejia J."/>
            <person name="Plott C."/>
            <person name="Shakirov E."/>
            <person name="Shu S."/>
            <person name="Yoshinaga Y."/>
            <person name="Zane M."/>
            <person name="Rokhsar D."/>
            <person name="Grimwood J."/>
            <person name="Schmutz J."/>
            <person name="Juenger T."/>
        </authorList>
    </citation>
    <scope>NUCLEOTIDE SEQUENCE [LARGE SCALE GENOMIC DNA]</scope>
    <source>
        <strain evidence="9">FIL2</strain>
    </source>
</reference>
<dbReference type="GO" id="GO:0061630">
    <property type="term" value="F:ubiquitin protein ligase activity"/>
    <property type="evidence" value="ECO:0007669"/>
    <property type="project" value="UniProtKB-EC"/>
</dbReference>
<evidence type="ECO:0000256" key="4">
    <source>
        <dbReference type="ARBA" id="ARBA00022771"/>
    </source>
</evidence>
<protein>
    <recommendedName>
        <fullName evidence="2">RING-type E3 ubiquitin transferase</fullName>
        <ecNumber evidence="2">2.3.2.27</ecNumber>
    </recommendedName>
</protein>
<evidence type="ECO:0000259" key="8">
    <source>
        <dbReference type="PROSITE" id="PS50089"/>
    </source>
</evidence>
<dbReference type="EC" id="2.3.2.27" evidence="2"/>
<evidence type="ECO:0000256" key="2">
    <source>
        <dbReference type="ARBA" id="ARBA00012483"/>
    </source>
</evidence>
<dbReference type="SMART" id="SM00184">
    <property type="entry name" value="RING"/>
    <property type="match status" value="1"/>
</dbReference>
<organism evidence="9">
    <name type="scientific">Panicum hallii</name>
    <dbReference type="NCBI Taxonomy" id="206008"/>
    <lineage>
        <taxon>Eukaryota</taxon>
        <taxon>Viridiplantae</taxon>
        <taxon>Streptophyta</taxon>
        <taxon>Embryophyta</taxon>
        <taxon>Tracheophyta</taxon>
        <taxon>Spermatophyta</taxon>
        <taxon>Magnoliopsida</taxon>
        <taxon>Liliopsida</taxon>
        <taxon>Poales</taxon>
        <taxon>Poaceae</taxon>
        <taxon>PACMAD clade</taxon>
        <taxon>Panicoideae</taxon>
        <taxon>Panicodae</taxon>
        <taxon>Paniceae</taxon>
        <taxon>Panicinae</taxon>
        <taxon>Panicum</taxon>
        <taxon>Panicum sect. Panicum</taxon>
    </lineage>
</organism>
<gene>
    <name evidence="9" type="ORF">PAHAL_4G279000</name>
</gene>
<evidence type="ECO:0000256" key="3">
    <source>
        <dbReference type="ARBA" id="ARBA00022723"/>
    </source>
</evidence>
<dbReference type="EMBL" id="CM008049">
    <property type="protein sequence ID" value="PAN25144.1"/>
    <property type="molecule type" value="Genomic_DNA"/>
</dbReference>
<evidence type="ECO:0000256" key="7">
    <source>
        <dbReference type="PROSITE-ProRule" id="PRU00175"/>
    </source>
</evidence>
<evidence type="ECO:0000256" key="6">
    <source>
        <dbReference type="ARBA" id="ARBA00024209"/>
    </source>
</evidence>
<dbReference type="PANTHER" id="PTHR14155:SF499">
    <property type="entry name" value="RING-TYPE DOMAIN-CONTAINING PROTEIN"/>
    <property type="match status" value="1"/>
</dbReference>
<dbReference type="Gramene" id="PAN25144">
    <property type="protein sequence ID" value="PAN25144"/>
    <property type="gene ID" value="PAHAL_4G279000"/>
</dbReference>
<dbReference type="InterPro" id="IPR013083">
    <property type="entry name" value="Znf_RING/FYVE/PHD"/>
</dbReference>
<feature type="domain" description="RING-type" evidence="8">
    <location>
        <begin position="83"/>
        <end position="125"/>
    </location>
</feature>
<keyword evidence="5" id="KW-0862">Zinc</keyword>
<dbReference type="GO" id="GO:0008270">
    <property type="term" value="F:zinc ion binding"/>
    <property type="evidence" value="ECO:0007669"/>
    <property type="project" value="UniProtKB-KW"/>
</dbReference>
<dbReference type="InterPro" id="IPR001841">
    <property type="entry name" value="Znf_RING"/>
</dbReference>
<name>A0A2S3HKP0_9POAL</name>
<evidence type="ECO:0000256" key="1">
    <source>
        <dbReference type="ARBA" id="ARBA00000900"/>
    </source>
</evidence>
<dbReference type="Pfam" id="PF13639">
    <property type="entry name" value="zf-RING_2"/>
    <property type="match status" value="1"/>
</dbReference>
<accession>A0A2S3HKP0</accession>
<dbReference type="Gene3D" id="3.30.40.10">
    <property type="entry name" value="Zinc/RING finger domain, C3HC4 (zinc finger)"/>
    <property type="match status" value="1"/>
</dbReference>